<comment type="caution">
    <text evidence="8">The sequence shown here is derived from an EMBL/GenBank/DDBJ whole genome shotgun (WGS) entry which is preliminary data.</text>
</comment>
<dbReference type="PROSITE" id="PS50069">
    <property type="entry name" value="CULLIN_2"/>
    <property type="match status" value="1"/>
</dbReference>
<dbReference type="FunFam" id="1.20.1310.10:FF:000001">
    <property type="entry name" value="Cullin 3"/>
    <property type="match status" value="1"/>
</dbReference>
<feature type="domain" description="Cullin family profile" evidence="7">
    <location>
        <begin position="483"/>
        <end position="767"/>
    </location>
</feature>
<dbReference type="FunFam" id="1.10.10.10:FF:000014">
    <property type="entry name" value="Cullin 1"/>
    <property type="match status" value="1"/>
</dbReference>
<dbReference type="InterPro" id="IPR001373">
    <property type="entry name" value="Cullin_N"/>
</dbReference>
<dbReference type="OrthoDB" id="27073at2759"/>
<dbReference type="SUPFAM" id="SSF75632">
    <property type="entry name" value="Cullin homology domain"/>
    <property type="match status" value="1"/>
</dbReference>
<dbReference type="Proteomes" id="UP001150569">
    <property type="component" value="Unassembled WGS sequence"/>
</dbReference>
<evidence type="ECO:0000256" key="2">
    <source>
        <dbReference type="ARBA" id="ARBA00022499"/>
    </source>
</evidence>
<evidence type="ECO:0000256" key="5">
    <source>
        <dbReference type="RuleBase" id="RU003829"/>
    </source>
</evidence>
<dbReference type="InterPro" id="IPR016157">
    <property type="entry name" value="Cullin_CS"/>
</dbReference>
<dbReference type="FunFam" id="1.20.1310.10:FF:000002">
    <property type="entry name" value="cullin-3 isoform X1"/>
    <property type="match status" value="1"/>
</dbReference>
<dbReference type="SMART" id="SM00182">
    <property type="entry name" value="CULLIN"/>
    <property type="match status" value="1"/>
</dbReference>
<keyword evidence="9" id="KW-1185">Reference proteome</keyword>
<dbReference type="Gene3D" id="3.30.230.130">
    <property type="entry name" value="Cullin, Chain C, Domain 2"/>
    <property type="match status" value="1"/>
</dbReference>
<dbReference type="InterPro" id="IPR016158">
    <property type="entry name" value="Cullin_homology"/>
</dbReference>
<evidence type="ECO:0000313" key="9">
    <source>
        <dbReference type="Proteomes" id="UP001150569"/>
    </source>
</evidence>
<evidence type="ECO:0000256" key="6">
    <source>
        <dbReference type="SAM" id="MobiDB-lite"/>
    </source>
</evidence>
<feature type="region of interest" description="Disordered" evidence="6">
    <location>
        <begin position="407"/>
        <end position="437"/>
    </location>
</feature>
<dbReference type="EMBL" id="JANBPT010001142">
    <property type="protein sequence ID" value="KAJ1909803.1"/>
    <property type="molecule type" value="Genomic_DNA"/>
</dbReference>
<keyword evidence="2" id="KW-1017">Isopeptide bond</keyword>
<dbReference type="SUPFAM" id="SSF46785">
    <property type="entry name" value="Winged helix' DNA-binding domain"/>
    <property type="match status" value="1"/>
</dbReference>
<sequence length="933" mass="104526">MSAARRPRTRIRPPKSRPNETTGLHTQHTSILTTPTPVTLVASHSESQVARTENFSSTWPILARVIQDTYAYNTANLSYEELYRNAYTIVVQQEGPRLYDAIQSLLRNLLRHCVRTRVLHEENVPPPTLTVDLLPTGSTEPVIVESTSGPTGNRQLDPAIVDTDDLVAAVSKLWTDHRACLEVARKVFMYMDRIYCPAANLPPTYDLGLTIFREEVLKYPCYPVEAGILHYILEQIRREREGESIDRDTLRNVMGMLRDLPSTAQRYAPSMYLTAAEPALVEATAQYYAARGHVWVQTNDSPQMLHHIEAALAQERRRCEDYLPMETYAKLRAVIERDLVATYGEQLLKMPNGLVDMFDQDRRSDMKLLYDILSPVPTCLAMTKAEGAAHILHIGELINQKHSTERLKAAAVTPRQAPPASSGTSTSATDGAEAPPSPTQWVQAVLDLMQRWATILTECFAGNCTFEAEFYRSCSAFINRHPRAAEFLSLYMDEQLTKNAPRRVTTAVTDTPPADDETMAERVLEQTIGVFRLLYDKDVFERYYKQHLAKRLLLDRSLSDELERRTVARLKVEVGQQFTTKLEGMFNDMRLSRDTNRDFSVYCEADSAATPAYRLQVQVLTASCWPTPSAPPGSLLHVPTTGETATVAAKSSTESTVAVTTAGDGGTTGPVAVILQTELMSGVKAFSDFYASRHSGRRLTWQMNAGSADLRCQFQGKRYVLNVATFQMLALLCFNGVAEDQTLTFKDIQRETGIPEYELRRSLRSLACGKYRLLVKEPKSNDIDPTTDRFRVNEKFTSPQARLKIRPAATSGSQPPRSDGSGRSASTAADGATDGTAVASLPDGNAAETEAEERETKARVNENRKNLIEATIVRLMKSHKQLDHNNLLAEVTQQLQPRFTADPAMIKQRIEVLIDREYMERSPDDRRVYLYLA</sequence>
<feature type="compositionally biased region" description="Low complexity" evidence="6">
    <location>
        <begin position="418"/>
        <end position="432"/>
    </location>
</feature>
<evidence type="ECO:0000259" key="7">
    <source>
        <dbReference type="PROSITE" id="PS50069"/>
    </source>
</evidence>
<dbReference type="InterPro" id="IPR036317">
    <property type="entry name" value="Cullin_homology_sf"/>
</dbReference>
<gene>
    <name evidence="8" type="ORF">IWQ60_010982</name>
</gene>
<comment type="similarity">
    <text evidence="1 4 5">Belongs to the cullin family.</text>
</comment>
<reference evidence="8" key="1">
    <citation type="submission" date="2022-07" db="EMBL/GenBank/DDBJ databases">
        <title>Phylogenomic reconstructions and comparative analyses of Kickxellomycotina fungi.</title>
        <authorList>
            <person name="Reynolds N.K."/>
            <person name="Stajich J.E."/>
            <person name="Barry K."/>
            <person name="Grigoriev I.V."/>
            <person name="Crous P."/>
            <person name="Smith M.E."/>
        </authorList>
    </citation>
    <scope>NUCLEOTIDE SEQUENCE</scope>
    <source>
        <strain evidence="8">RSA 861</strain>
    </source>
</reference>
<dbReference type="InterPro" id="IPR016159">
    <property type="entry name" value="Cullin_repeat-like_dom_sf"/>
</dbReference>
<dbReference type="Gene3D" id="1.20.1310.10">
    <property type="entry name" value="Cullin Repeats"/>
    <property type="match status" value="4"/>
</dbReference>
<dbReference type="Pfam" id="PF00888">
    <property type="entry name" value="Cullin"/>
    <property type="match status" value="1"/>
</dbReference>
<keyword evidence="3" id="KW-0832">Ubl conjugation</keyword>
<evidence type="ECO:0000256" key="3">
    <source>
        <dbReference type="ARBA" id="ARBA00022843"/>
    </source>
</evidence>
<evidence type="ECO:0000256" key="4">
    <source>
        <dbReference type="PROSITE-ProRule" id="PRU00330"/>
    </source>
</evidence>
<proteinExistence type="inferred from homology"/>
<feature type="region of interest" description="Disordered" evidence="6">
    <location>
        <begin position="794"/>
        <end position="862"/>
    </location>
</feature>
<dbReference type="PROSITE" id="PS01256">
    <property type="entry name" value="CULLIN_1"/>
    <property type="match status" value="1"/>
</dbReference>
<dbReference type="SUPFAM" id="SSF74788">
    <property type="entry name" value="Cullin repeat-like"/>
    <property type="match status" value="1"/>
</dbReference>
<protein>
    <recommendedName>
        <fullName evidence="7">Cullin family profile domain-containing protein</fullName>
    </recommendedName>
</protein>
<name>A0A9W7ZPC6_9FUNG</name>
<dbReference type="GO" id="GO:0031625">
    <property type="term" value="F:ubiquitin protein ligase binding"/>
    <property type="evidence" value="ECO:0007669"/>
    <property type="project" value="InterPro"/>
</dbReference>
<dbReference type="InterPro" id="IPR019559">
    <property type="entry name" value="Cullin_neddylation_domain"/>
</dbReference>
<dbReference type="InterPro" id="IPR045093">
    <property type="entry name" value="Cullin"/>
</dbReference>
<dbReference type="GO" id="GO:0031461">
    <property type="term" value="C:cullin-RING ubiquitin ligase complex"/>
    <property type="evidence" value="ECO:0007669"/>
    <property type="project" value="InterPro"/>
</dbReference>
<accession>A0A9W7ZPC6</accession>
<feature type="compositionally biased region" description="Basic residues" evidence="6">
    <location>
        <begin position="1"/>
        <end position="15"/>
    </location>
</feature>
<dbReference type="SMART" id="SM00884">
    <property type="entry name" value="Cullin_Nedd8"/>
    <property type="match status" value="1"/>
</dbReference>
<feature type="compositionally biased region" description="Polar residues" evidence="6">
    <location>
        <begin position="19"/>
        <end position="30"/>
    </location>
</feature>
<dbReference type="Pfam" id="PF26557">
    <property type="entry name" value="Cullin_AB"/>
    <property type="match status" value="1"/>
</dbReference>
<dbReference type="Pfam" id="PF10557">
    <property type="entry name" value="Cullin_Nedd8"/>
    <property type="match status" value="1"/>
</dbReference>
<feature type="region of interest" description="Disordered" evidence="6">
    <location>
        <begin position="1"/>
        <end position="30"/>
    </location>
</feature>
<feature type="compositionally biased region" description="Low complexity" evidence="6">
    <location>
        <begin position="817"/>
        <end position="837"/>
    </location>
</feature>
<dbReference type="InterPro" id="IPR036388">
    <property type="entry name" value="WH-like_DNA-bd_sf"/>
</dbReference>
<evidence type="ECO:0000256" key="1">
    <source>
        <dbReference type="ARBA" id="ARBA00006019"/>
    </source>
</evidence>
<dbReference type="GO" id="GO:0006511">
    <property type="term" value="P:ubiquitin-dependent protein catabolic process"/>
    <property type="evidence" value="ECO:0007669"/>
    <property type="project" value="InterPro"/>
</dbReference>
<dbReference type="Gene3D" id="1.10.10.10">
    <property type="entry name" value="Winged helix-like DNA-binding domain superfamily/Winged helix DNA-binding domain"/>
    <property type="match status" value="1"/>
</dbReference>
<organism evidence="8 9">
    <name type="scientific">Tieghemiomyces parasiticus</name>
    <dbReference type="NCBI Taxonomy" id="78921"/>
    <lineage>
        <taxon>Eukaryota</taxon>
        <taxon>Fungi</taxon>
        <taxon>Fungi incertae sedis</taxon>
        <taxon>Zoopagomycota</taxon>
        <taxon>Kickxellomycotina</taxon>
        <taxon>Dimargaritomycetes</taxon>
        <taxon>Dimargaritales</taxon>
        <taxon>Dimargaritaceae</taxon>
        <taxon>Tieghemiomyces</taxon>
    </lineage>
</organism>
<dbReference type="InterPro" id="IPR036390">
    <property type="entry name" value="WH_DNA-bd_sf"/>
</dbReference>
<evidence type="ECO:0000313" key="8">
    <source>
        <dbReference type="EMBL" id="KAJ1909803.1"/>
    </source>
</evidence>
<dbReference type="PANTHER" id="PTHR11932">
    <property type="entry name" value="CULLIN"/>
    <property type="match status" value="1"/>
</dbReference>
<dbReference type="InterPro" id="IPR059120">
    <property type="entry name" value="Cullin-like_AB"/>
</dbReference>
<dbReference type="AlphaFoldDB" id="A0A9W7ZPC6"/>